<dbReference type="EnsemblPlants" id="TuG1812G0500001204.01.T03">
    <property type="protein sequence ID" value="TuG1812G0500001204.01.T03"/>
    <property type="gene ID" value="TuG1812G0500001204.01"/>
</dbReference>
<name>A0A8R7QCJ5_TRIUA</name>
<dbReference type="SUPFAM" id="SSF47473">
    <property type="entry name" value="EF-hand"/>
    <property type="match status" value="1"/>
</dbReference>
<evidence type="ECO:0000313" key="1">
    <source>
        <dbReference type="EnsemblPlants" id="TuG1812G0500001204.01.T03"/>
    </source>
</evidence>
<keyword evidence="2" id="KW-1185">Reference proteome</keyword>
<accession>A0A8R7QCJ5</accession>
<dbReference type="InterPro" id="IPR011992">
    <property type="entry name" value="EF-hand-dom_pair"/>
</dbReference>
<reference evidence="2" key="1">
    <citation type="journal article" date="2013" name="Nature">
        <title>Draft genome of the wheat A-genome progenitor Triticum urartu.</title>
        <authorList>
            <person name="Ling H.Q."/>
            <person name="Zhao S."/>
            <person name="Liu D."/>
            <person name="Wang J."/>
            <person name="Sun H."/>
            <person name="Zhang C."/>
            <person name="Fan H."/>
            <person name="Li D."/>
            <person name="Dong L."/>
            <person name="Tao Y."/>
            <person name="Gao C."/>
            <person name="Wu H."/>
            <person name="Li Y."/>
            <person name="Cui Y."/>
            <person name="Guo X."/>
            <person name="Zheng S."/>
            <person name="Wang B."/>
            <person name="Yu K."/>
            <person name="Liang Q."/>
            <person name="Yang W."/>
            <person name="Lou X."/>
            <person name="Chen J."/>
            <person name="Feng M."/>
            <person name="Jian J."/>
            <person name="Zhang X."/>
            <person name="Luo G."/>
            <person name="Jiang Y."/>
            <person name="Liu J."/>
            <person name="Wang Z."/>
            <person name="Sha Y."/>
            <person name="Zhang B."/>
            <person name="Wu H."/>
            <person name="Tang D."/>
            <person name="Shen Q."/>
            <person name="Xue P."/>
            <person name="Zou S."/>
            <person name="Wang X."/>
            <person name="Liu X."/>
            <person name="Wang F."/>
            <person name="Yang Y."/>
            <person name="An X."/>
            <person name="Dong Z."/>
            <person name="Zhang K."/>
            <person name="Zhang X."/>
            <person name="Luo M.C."/>
            <person name="Dvorak J."/>
            <person name="Tong Y."/>
            <person name="Wang J."/>
            <person name="Yang H."/>
            <person name="Li Z."/>
            <person name="Wang D."/>
            <person name="Zhang A."/>
            <person name="Wang J."/>
        </authorList>
    </citation>
    <scope>NUCLEOTIDE SEQUENCE</scope>
    <source>
        <strain evidence="2">cv. G1812</strain>
    </source>
</reference>
<protein>
    <recommendedName>
        <fullName evidence="3">EF-hand domain-containing protein</fullName>
    </recommendedName>
</protein>
<organism evidence="1 2">
    <name type="scientific">Triticum urartu</name>
    <name type="common">Red wild einkorn</name>
    <name type="synonym">Crithodium urartu</name>
    <dbReference type="NCBI Taxonomy" id="4572"/>
    <lineage>
        <taxon>Eukaryota</taxon>
        <taxon>Viridiplantae</taxon>
        <taxon>Streptophyta</taxon>
        <taxon>Embryophyta</taxon>
        <taxon>Tracheophyta</taxon>
        <taxon>Spermatophyta</taxon>
        <taxon>Magnoliopsida</taxon>
        <taxon>Liliopsida</taxon>
        <taxon>Poales</taxon>
        <taxon>Poaceae</taxon>
        <taxon>BOP clade</taxon>
        <taxon>Pooideae</taxon>
        <taxon>Triticodae</taxon>
        <taxon>Triticeae</taxon>
        <taxon>Triticinae</taxon>
        <taxon>Triticum</taxon>
    </lineage>
</organism>
<proteinExistence type="predicted"/>
<gene>
    <name evidence="1" type="primary">LOC125508305</name>
</gene>
<reference evidence="1" key="2">
    <citation type="submission" date="2018-03" db="EMBL/GenBank/DDBJ databases">
        <title>The Triticum urartu genome reveals the dynamic nature of wheat genome evolution.</title>
        <authorList>
            <person name="Ling H."/>
            <person name="Ma B."/>
            <person name="Shi X."/>
            <person name="Liu H."/>
            <person name="Dong L."/>
            <person name="Sun H."/>
            <person name="Cao Y."/>
            <person name="Gao Q."/>
            <person name="Zheng S."/>
            <person name="Li Y."/>
            <person name="Yu Y."/>
            <person name="Du H."/>
            <person name="Qi M."/>
            <person name="Li Y."/>
            <person name="Yu H."/>
            <person name="Cui Y."/>
            <person name="Wang N."/>
            <person name="Chen C."/>
            <person name="Wu H."/>
            <person name="Zhao Y."/>
            <person name="Zhang J."/>
            <person name="Li Y."/>
            <person name="Zhou W."/>
            <person name="Zhang B."/>
            <person name="Hu W."/>
            <person name="Eijk M."/>
            <person name="Tang J."/>
            <person name="Witsenboer H."/>
            <person name="Zhao S."/>
            <person name="Li Z."/>
            <person name="Zhang A."/>
            <person name="Wang D."/>
            <person name="Liang C."/>
        </authorList>
    </citation>
    <scope>NUCLEOTIDE SEQUENCE [LARGE SCALE GENOMIC DNA]</scope>
    <source>
        <strain evidence="1">cv. G1812</strain>
    </source>
</reference>
<evidence type="ECO:0000313" key="2">
    <source>
        <dbReference type="Proteomes" id="UP000015106"/>
    </source>
</evidence>
<dbReference type="AlphaFoldDB" id="A0A8R7QCJ5"/>
<dbReference type="Gramene" id="TuG1812G0500001204.01.T03">
    <property type="protein sequence ID" value="TuG1812G0500001204.01.T03"/>
    <property type="gene ID" value="TuG1812G0500001204.01"/>
</dbReference>
<dbReference type="Proteomes" id="UP000015106">
    <property type="component" value="Chromosome 5"/>
</dbReference>
<evidence type="ECO:0008006" key="3">
    <source>
        <dbReference type="Google" id="ProtNLM"/>
    </source>
</evidence>
<reference evidence="1" key="3">
    <citation type="submission" date="2022-06" db="UniProtKB">
        <authorList>
            <consortium name="EnsemblPlants"/>
        </authorList>
    </citation>
    <scope>IDENTIFICATION</scope>
</reference>
<sequence>MGNSQASPSSASSASFVMASRAFSKQALDDLRAHFSSLAAQSGTQGRAISRPVFLDYFGVRGALGDRLFQLVAKESSVEDGVTFEGLIVSKATYERGTKDEADEFIFQLCDVMGDSILTRSDLAAVLASIHETIFADNKEAREGSNKSTFEAFLNSAVFSKDAGGVSEKSMSLSDFRNWCIVMPSLRKFLGSLLMPPDSGKCSLCCFAVALLWSTKVSVMYVKKARHVVDKYLLLLRQSRLPGTSTSLSRKHVLRVATLK</sequence>
<dbReference type="Gene3D" id="1.10.238.10">
    <property type="entry name" value="EF-hand"/>
    <property type="match status" value="1"/>
</dbReference>